<sequence>MKETLNNRLRYFENLKQSIGIAYLNLFVFIVLFIAEISIALVSGSKALLAAGFNNLSSIIISVGLLVGLKVSLKDPSHSHSKGYQQFETLGNLFSSFVMFLMSAYIVIEGGKGAISSFYTSPDSPGNISVIVAGGSGFVMLATFLINRKVYQKVESNSINTLMKDALSDTLMNFGTALGILLSIEINPMFDGLTAVVLGLILCRMSYLIVKENVFHLSGGFDPEMVENYQNVIEGIPGIERIVDITGKMFWDAVAVDVTIEVTGKMTVEEGAVIAETIEQELASRFDVFDVDVQVRPKR</sequence>
<dbReference type="Gene3D" id="1.20.1510.10">
    <property type="entry name" value="Cation efflux protein transmembrane domain"/>
    <property type="match status" value="1"/>
</dbReference>
<evidence type="ECO:0000256" key="4">
    <source>
        <dbReference type="ARBA" id="ARBA00022692"/>
    </source>
</evidence>
<dbReference type="InterPro" id="IPR050291">
    <property type="entry name" value="CDF_Transporter"/>
</dbReference>
<dbReference type="AlphaFoldDB" id="A0A430APJ0"/>
<dbReference type="SUPFAM" id="SSF161111">
    <property type="entry name" value="Cation efflux protein transmembrane domain-like"/>
    <property type="match status" value="1"/>
</dbReference>
<dbReference type="Proteomes" id="UP000288028">
    <property type="component" value="Unassembled WGS sequence"/>
</dbReference>
<dbReference type="InterPro" id="IPR002524">
    <property type="entry name" value="Cation_efflux"/>
</dbReference>
<gene>
    <name evidence="10" type="ORF">CBF28_14175</name>
</gene>
<dbReference type="SUPFAM" id="SSF160240">
    <property type="entry name" value="Cation efflux protein cytoplasmic domain-like"/>
    <property type="match status" value="1"/>
</dbReference>
<feature type="transmembrane region" description="Helical" evidence="7">
    <location>
        <begin position="21"/>
        <end position="42"/>
    </location>
</feature>
<keyword evidence="3" id="KW-0813">Transport</keyword>
<evidence type="ECO:0000259" key="8">
    <source>
        <dbReference type="Pfam" id="PF01545"/>
    </source>
</evidence>
<feature type="transmembrane region" description="Helical" evidence="7">
    <location>
        <begin position="128"/>
        <end position="146"/>
    </location>
</feature>
<dbReference type="InterPro" id="IPR058533">
    <property type="entry name" value="Cation_efflux_TM"/>
</dbReference>
<feature type="domain" description="Cation efflux protein transmembrane" evidence="8">
    <location>
        <begin position="25"/>
        <end position="217"/>
    </location>
</feature>
<dbReference type="Pfam" id="PF01545">
    <property type="entry name" value="Cation_efflux"/>
    <property type="match status" value="1"/>
</dbReference>
<evidence type="ECO:0000313" key="11">
    <source>
        <dbReference type="Proteomes" id="UP000288028"/>
    </source>
</evidence>
<keyword evidence="4 7" id="KW-0812">Transmembrane</keyword>
<keyword evidence="11" id="KW-1185">Reference proteome</keyword>
<evidence type="ECO:0000256" key="2">
    <source>
        <dbReference type="ARBA" id="ARBA00008114"/>
    </source>
</evidence>
<protein>
    <submittedName>
        <fullName evidence="10">Uncharacterized protein</fullName>
    </submittedName>
</protein>
<evidence type="ECO:0000313" key="10">
    <source>
        <dbReference type="EMBL" id="RSU10042.1"/>
    </source>
</evidence>
<dbReference type="Gene3D" id="3.30.70.1350">
    <property type="entry name" value="Cation efflux protein, cytoplasmic domain"/>
    <property type="match status" value="1"/>
</dbReference>
<comment type="caution">
    <text evidence="10">The sequence shown here is derived from an EMBL/GenBank/DDBJ whole genome shotgun (WGS) entry which is preliminary data.</text>
</comment>
<dbReference type="GeneID" id="95581895"/>
<dbReference type="EMBL" id="NGKB01000020">
    <property type="protein sequence ID" value="RSU10042.1"/>
    <property type="molecule type" value="Genomic_DNA"/>
</dbReference>
<dbReference type="OrthoDB" id="9806522at2"/>
<evidence type="ECO:0000256" key="6">
    <source>
        <dbReference type="ARBA" id="ARBA00023136"/>
    </source>
</evidence>
<dbReference type="GO" id="GO:0016020">
    <property type="term" value="C:membrane"/>
    <property type="evidence" value="ECO:0007669"/>
    <property type="project" value="UniProtKB-SubCell"/>
</dbReference>
<dbReference type="RefSeq" id="WP_126796363.1">
    <property type="nucleotide sequence ID" value="NZ_CP060720.1"/>
</dbReference>
<dbReference type="PANTHER" id="PTHR43840:SF50">
    <property type="entry name" value="MANGANESE EFFLUX SYSTEM PROTEIN MNES"/>
    <property type="match status" value="1"/>
</dbReference>
<feature type="transmembrane region" description="Helical" evidence="7">
    <location>
        <begin position="90"/>
        <end position="108"/>
    </location>
</feature>
<evidence type="ECO:0000256" key="3">
    <source>
        <dbReference type="ARBA" id="ARBA00022448"/>
    </source>
</evidence>
<comment type="subcellular location">
    <subcellularLocation>
        <location evidence="1">Membrane</location>
        <topology evidence="1">Multi-pass membrane protein</topology>
    </subcellularLocation>
</comment>
<reference evidence="10 11" key="1">
    <citation type="submission" date="2017-05" db="EMBL/GenBank/DDBJ databases">
        <title>Vagococcus spp. assemblies.</title>
        <authorList>
            <person name="Gulvik C.A."/>
        </authorList>
    </citation>
    <scope>NUCLEOTIDE SEQUENCE [LARGE SCALE GENOMIC DNA]</scope>
    <source>
        <strain evidence="10 11">SS1714</strain>
    </source>
</reference>
<evidence type="ECO:0000256" key="5">
    <source>
        <dbReference type="ARBA" id="ARBA00022989"/>
    </source>
</evidence>
<evidence type="ECO:0000259" key="9">
    <source>
        <dbReference type="Pfam" id="PF16916"/>
    </source>
</evidence>
<keyword evidence="5 7" id="KW-1133">Transmembrane helix</keyword>
<evidence type="ECO:0000256" key="1">
    <source>
        <dbReference type="ARBA" id="ARBA00004141"/>
    </source>
</evidence>
<comment type="similarity">
    <text evidence="2">Belongs to the cation diffusion facilitator (CDF) transporter (TC 2.A.4) family.</text>
</comment>
<dbReference type="Pfam" id="PF16916">
    <property type="entry name" value="ZT_dimer"/>
    <property type="match status" value="1"/>
</dbReference>
<dbReference type="InterPro" id="IPR027470">
    <property type="entry name" value="Cation_efflux_CTD"/>
</dbReference>
<name>A0A430APJ0_9ENTE</name>
<accession>A0A430APJ0</accession>
<feature type="transmembrane region" description="Helical" evidence="7">
    <location>
        <begin position="48"/>
        <end position="69"/>
    </location>
</feature>
<dbReference type="InterPro" id="IPR027469">
    <property type="entry name" value="Cation_efflux_TMD_sf"/>
</dbReference>
<keyword evidence="6 7" id="KW-0472">Membrane</keyword>
<proteinExistence type="inferred from homology"/>
<evidence type="ECO:0000256" key="7">
    <source>
        <dbReference type="SAM" id="Phobius"/>
    </source>
</evidence>
<dbReference type="PANTHER" id="PTHR43840">
    <property type="entry name" value="MITOCHONDRIAL METAL TRANSPORTER 1-RELATED"/>
    <property type="match status" value="1"/>
</dbReference>
<dbReference type="GO" id="GO:0008324">
    <property type="term" value="F:monoatomic cation transmembrane transporter activity"/>
    <property type="evidence" value="ECO:0007669"/>
    <property type="project" value="InterPro"/>
</dbReference>
<dbReference type="NCBIfam" id="TIGR01297">
    <property type="entry name" value="CDF"/>
    <property type="match status" value="1"/>
</dbReference>
<dbReference type="InterPro" id="IPR036837">
    <property type="entry name" value="Cation_efflux_CTD_sf"/>
</dbReference>
<organism evidence="10 11">
    <name type="scientific">Vagococcus carniphilus</name>
    <dbReference type="NCBI Taxonomy" id="218144"/>
    <lineage>
        <taxon>Bacteria</taxon>
        <taxon>Bacillati</taxon>
        <taxon>Bacillota</taxon>
        <taxon>Bacilli</taxon>
        <taxon>Lactobacillales</taxon>
        <taxon>Enterococcaceae</taxon>
        <taxon>Vagococcus</taxon>
    </lineage>
</organism>
<feature type="domain" description="Cation efflux protein cytoplasmic" evidence="9">
    <location>
        <begin position="222"/>
        <end position="297"/>
    </location>
</feature>